<feature type="transmembrane region" description="Helical" evidence="14">
    <location>
        <begin position="94"/>
        <end position="118"/>
    </location>
</feature>
<dbReference type="AlphaFoldDB" id="A0ABD1FHH4"/>
<keyword evidence="12" id="KW-0325">Glycoprotein</keyword>
<dbReference type="PROSITE" id="PS50929">
    <property type="entry name" value="ABC_TM1F"/>
    <property type="match status" value="2"/>
</dbReference>
<evidence type="ECO:0000256" key="11">
    <source>
        <dbReference type="ARBA" id="ARBA00023136"/>
    </source>
</evidence>
<dbReference type="GO" id="GO:0097254">
    <property type="term" value="P:renal tubular secretion"/>
    <property type="evidence" value="ECO:0007669"/>
    <property type="project" value="UniProtKB-ARBA"/>
</dbReference>
<evidence type="ECO:0000256" key="4">
    <source>
        <dbReference type="ARBA" id="ARBA00022448"/>
    </source>
</evidence>
<name>A0ABD1FHH4_HYPHA</name>
<keyword evidence="18" id="KW-1185">Reference proteome</keyword>
<dbReference type="InterPro" id="IPR027417">
    <property type="entry name" value="P-loop_NTPase"/>
</dbReference>
<sequence length="1246" mass="138018">MKTKKKAHITFKNSTESKDVPYYRLYRYATLLDKLLIAIGMVGSILCGILQPYLMILFGDVSGVILDYATAISQNLTDVERAEAKETLYNGTKYFAIMTGVCCLVIIASTYFAMVFLTQSSLRQAFKMRKFFLEKTLYQDIAWYDRNQTGDFASIITDNIPKIEDSMGEKVGMVVFLGTTCVAGIVLALIKGWKLALVCLASLPLQVFIMAAIAWFSAKYCKQEMVAYGNAGAVAEEVLSSIRTVVAFEGQDKEARRYEKFVKQAETNNIKRCLFNAVNQAFLWFLTYASFALAFWYGIELIIQERNLPPEEIVYTPANMFGVFFCVLLANWNFGTIGPYLEVFGMASGSAFKVFQVLDSESEMFKNKVSGKNPNFKSVIEFKNVQFCYPARADVQVLKNVSMNIAFGETVALVGHSGSGKSTIVQLLQRFYDPDSGLITIDGVDLKEVNLSNLRKNVGVVSQEPSLFATTIADNIRYGKLDASLDEIVEAAKKARAHRFITALPHGYQTVIGERGAQLSGGQKQRIAIARALIKSPQLLLLDEATSALDTASEMEVQQALDDIKGECTKIIVAHRLSTIRNANRIIVFDQGEIIEQGSHQQLMDAKGTYFKMITSQGYTELNRESEINNSMVKSKSFSNKSMDLDENKEVEYSQKEDDTFSNLKTIWKIMQFNQPEWPALSAASLASLLNGASLPLYGIVFGGILGTLSITDNTLLRIEANNYCLYFLYLGIAAGIGMFVQFYGFGYAGEKLTYRLRNKMFTSMLKQEMGWFDRKDNGVGALCAQLSGDSASVQGAGGSRIGLILNSLATFILATSLGFYLDPILTLIAGVFFPLVFFSISFEKKSAQKETQFTLKLLEKSAKIAVEAIDNIKTVKALGCESVFLDSYEAELYICKMAGFKRSHFKALVMGMARSLQFLAYVGGMTYGAQLIERNAADPAVVFKVLEVIVTGSWSIGNALSFSSNMQKGITAAAKMFALFRRQPFIQNIPNLKEPHLVNPDIQYSKLYFSYPTRPGITVLNGLDLSVLHGKTVALVGSSGCGKSTLIQLLMRFYDPSYGEVNIDGVDIRMLSLKGLRSQLGIVSQEPNLFDLTIAENISYGIHDREVTMREIEGAAQAANIHNFIVSLPLGYETTLGSKGKQLSGGQKQRIAIARALLRDPKILLLDEATSALDNESEKIVQEALDNARQGRTCITIAHRLTTIQDADVICVVKEGRVCEMGSHNELLELKGLYYEYYKMQSGQN</sequence>
<comment type="caution">
    <text evidence="17">The sequence shown here is derived from an EMBL/GenBank/DDBJ whole genome shotgun (WGS) entry which is preliminary data.</text>
</comment>
<dbReference type="SMART" id="SM00382">
    <property type="entry name" value="AAA"/>
    <property type="match status" value="2"/>
</dbReference>
<dbReference type="PROSITE" id="PS50893">
    <property type="entry name" value="ABC_TRANSPORTER_2"/>
    <property type="match status" value="2"/>
</dbReference>
<dbReference type="InterPro" id="IPR036640">
    <property type="entry name" value="ABC1_TM_sf"/>
</dbReference>
<comment type="catalytic activity">
    <reaction evidence="13">
        <text>ATP + H2O + xenobioticSide 1 = ADP + phosphate + xenobioticSide 2.</text>
        <dbReference type="EC" id="7.6.2.2"/>
    </reaction>
</comment>
<evidence type="ECO:0000259" key="16">
    <source>
        <dbReference type="PROSITE" id="PS50929"/>
    </source>
</evidence>
<feature type="domain" description="ABC transporter" evidence="15">
    <location>
        <begin position="1003"/>
        <end position="1241"/>
    </location>
</feature>
<keyword evidence="11 14" id="KW-0472">Membrane</keyword>
<evidence type="ECO:0000256" key="1">
    <source>
        <dbReference type="ARBA" id="ARBA00004141"/>
    </source>
</evidence>
<dbReference type="Pfam" id="PF00005">
    <property type="entry name" value="ABC_tran"/>
    <property type="match status" value="2"/>
</dbReference>
<accession>A0ABD1FHH4</accession>
<evidence type="ECO:0000313" key="17">
    <source>
        <dbReference type="EMBL" id="KAL1517854.1"/>
    </source>
</evidence>
<keyword evidence="8" id="KW-0067">ATP-binding</keyword>
<evidence type="ECO:0000256" key="2">
    <source>
        <dbReference type="ARBA" id="ARBA00007577"/>
    </source>
</evidence>
<reference evidence="17 18" key="1">
    <citation type="submission" date="2024-05" db="EMBL/GenBank/DDBJ databases">
        <title>Genetic variation in Jamaican populations of the coffee berry borer (Hypothenemus hampei).</title>
        <authorList>
            <person name="Errbii M."/>
            <person name="Myrie A."/>
        </authorList>
    </citation>
    <scope>NUCLEOTIDE SEQUENCE [LARGE SCALE GENOMIC DNA]</scope>
    <source>
        <strain evidence="17">JA-Hopewell-2020-01-JO</strain>
        <tissue evidence="17">Whole body</tissue>
    </source>
</reference>
<keyword evidence="5 14" id="KW-0812">Transmembrane</keyword>
<keyword evidence="10 14" id="KW-1133">Transmembrane helix</keyword>
<dbReference type="GO" id="GO:0005524">
    <property type="term" value="F:ATP binding"/>
    <property type="evidence" value="ECO:0007669"/>
    <property type="project" value="UniProtKB-KW"/>
</dbReference>
<dbReference type="InterPro" id="IPR039421">
    <property type="entry name" value="Type_1_exporter"/>
</dbReference>
<feature type="transmembrane region" description="Helical" evidence="14">
    <location>
        <begin position="281"/>
        <end position="299"/>
    </location>
</feature>
<evidence type="ECO:0000256" key="9">
    <source>
        <dbReference type="ARBA" id="ARBA00022967"/>
    </source>
</evidence>
<feature type="transmembrane region" description="Helical" evidence="14">
    <location>
        <begin position="727"/>
        <end position="750"/>
    </location>
</feature>
<proteinExistence type="inferred from homology"/>
<feature type="transmembrane region" description="Helical" evidence="14">
    <location>
        <begin position="802"/>
        <end position="819"/>
    </location>
</feature>
<keyword evidence="4" id="KW-0813">Transport</keyword>
<evidence type="ECO:0000256" key="5">
    <source>
        <dbReference type="ARBA" id="ARBA00022692"/>
    </source>
</evidence>
<dbReference type="Pfam" id="PF00664">
    <property type="entry name" value="ABC_membrane"/>
    <property type="match status" value="2"/>
</dbReference>
<dbReference type="Gene3D" id="3.40.50.300">
    <property type="entry name" value="P-loop containing nucleotide triphosphate hydrolases"/>
    <property type="match status" value="2"/>
</dbReference>
<evidence type="ECO:0000256" key="14">
    <source>
        <dbReference type="SAM" id="Phobius"/>
    </source>
</evidence>
<dbReference type="PANTHER" id="PTHR43394:SF27">
    <property type="entry name" value="ATP-DEPENDENT TRANSLOCASE ABCB1-LIKE"/>
    <property type="match status" value="1"/>
</dbReference>
<dbReference type="Gene3D" id="1.20.1560.10">
    <property type="entry name" value="ABC transporter type 1, transmembrane domain"/>
    <property type="match status" value="1"/>
</dbReference>
<feature type="domain" description="ABC transmembrane type-1" evidence="16">
    <location>
        <begin position="38"/>
        <end position="346"/>
    </location>
</feature>
<keyword evidence="7" id="KW-0547">Nucleotide-binding</keyword>
<dbReference type="SUPFAM" id="SSF52540">
    <property type="entry name" value="P-loop containing nucleoside triphosphate hydrolases"/>
    <property type="match status" value="2"/>
</dbReference>
<organism evidence="17 18">
    <name type="scientific">Hypothenemus hampei</name>
    <name type="common">Coffee berry borer</name>
    <dbReference type="NCBI Taxonomy" id="57062"/>
    <lineage>
        <taxon>Eukaryota</taxon>
        <taxon>Metazoa</taxon>
        <taxon>Ecdysozoa</taxon>
        <taxon>Arthropoda</taxon>
        <taxon>Hexapoda</taxon>
        <taxon>Insecta</taxon>
        <taxon>Pterygota</taxon>
        <taxon>Neoptera</taxon>
        <taxon>Endopterygota</taxon>
        <taxon>Coleoptera</taxon>
        <taxon>Polyphaga</taxon>
        <taxon>Cucujiformia</taxon>
        <taxon>Curculionidae</taxon>
        <taxon>Scolytinae</taxon>
        <taxon>Hypothenemus</taxon>
    </lineage>
</organism>
<feature type="domain" description="ABC transporter" evidence="15">
    <location>
        <begin position="380"/>
        <end position="616"/>
    </location>
</feature>
<evidence type="ECO:0000313" key="18">
    <source>
        <dbReference type="Proteomes" id="UP001566132"/>
    </source>
</evidence>
<protein>
    <recommendedName>
        <fullName evidence="3">ABC-type xenobiotic transporter</fullName>
        <ecNumber evidence="3">7.6.2.2</ecNumber>
    </recommendedName>
</protein>
<evidence type="ECO:0000256" key="10">
    <source>
        <dbReference type="ARBA" id="ARBA00022989"/>
    </source>
</evidence>
<dbReference type="SUPFAM" id="SSF90123">
    <property type="entry name" value="ABC transporter transmembrane region"/>
    <property type="match status" value="2"/>
</dbReference>
<feature type="transmembrane region" description="Helical" evidence="14">
    <location>
        <begin position="319"/>
        <end position="341"/>
    </location>
</feature>
<dbReference type="InterPro" id="IPR003439">
    <property type="entry name" value="ABC_transporter-like_ATP-bd"/>
</dbReference>
<feature type="domain" description="ABC transmembrane type-1" evidence="16">
    <location>
        <begin position="683"/>
        <end position="969"/>
    </location>
</feature>
<dbReference type="CDD" id="cd03249">
    <property type="entry name" value="ABC_MTABC3_MDL1_MDL2"/>
    <property type="match status" value="2"/>
</dbReference>
<evidence type="ECO:0000259" key="15">
    <source>
        <dbReference type="PROSITE" id="PS50893"/>
    </source>
</evidence>
<dbReference type="EMBL" id="JBDJPC010000001">
    <property type="protein sequence ID" value="KAL1517854.1"/>
    <property type="molecule type" value="Genomic_DNA"/>
</dbReference>
<feature type="transmembrane region" description="Helical" evidence="14">
    <location>
        <begin position="171"/>
        <end position="189"/>
    </location>
</feature>
<dbReference type="FunFam" id="3.40.50.300:FF:000479">
    <property type="entry name" value="Multidrug resistance protein 1A"/>
    <property type="match status" value="1"/>
</dbReference>
<dbReference type="GO" id="GO:0016020">
    <property type="term" value="C:membrane"/>
    <property type="evidence" value="ECO:0007669"/>
    <property type="project" value="UniProtKB-SubCell"/>
</dbReference>
<gene>
    <name evidence="17" type="ORF">ABEB36_001562</name>
</gene>
<dbReference type="PANTHER" id="PTHR43394">
    <property type="entry name" value="ATP-DEPENDENT PERMEASE MDL1, MITOCHONDRIAL"/>
    <property type="match status" value="1"/>
</dbReference>
<dbReference type="InterPro" id="IPR011527">
    <property type="entry name" value="ABC1_TM_dom"/>
</dbReference>
<keyword evidence="6" id="KW-0677">Repeat</keyword>
<dbReference type="InterPro" id="IPR003593">
    <property type="entry name" value="AAA+_ATPase"/>
</dbReference>
<dbReference type="GO" id="GO:0017085">
    <property type="term" value="P:response to insecticide"/>
    <property type="evidence" value="ECO:0007669"/>
    <property type="project" value="UniProtKB-ARBA"/>
</dbReference>
<dbReference type="FunFam" id="3.40.50.300:FF:000205">
    <property type="entry name" value="ABC transporter B family member 4"/>
    <property type="match status" value="1"/>
</dbReference>
<keyword evidence="9" id="KW-1278">Translocase</keyword>
<dbReference type="InterPro" id="IPR017871">
    <property type="entry name" value="ABC_transporter-like_CS"/>
</dbReference>
<feature type="transmembrane region" description="Helical" evidence="14">
    <location>
        <begin position="195"/>
        <end position="216"/>
    </location>
</feature>
<comment type="subcellular location">
    <subcellularLocation>
        <location evidence="1">Membrane</location>
        <topology evidence="1">Multi-pass membrane protein</topology>
    </subcellularLocation>
</comment>
<dbReference type="GO" id="GO:0008559">
    <property type="term" value="F:ABC-type xenobiotic transporter activity"/>
    <property type="evidence" value="ECO:0007669"/>
    <property type="project" value="UniProtKB-EC"/>
</dbReference>
<evidence type="ECO:0000256" key="3">
    <source>
        <dbReference type="ARBA" id="ARBA00012191"/>
    </source>
</evidence>
<evidence type="ECO:0000256" key="8">
    <source>
        <dbReference type="ARBA" id="ARBA00022840"/>
    </source>
</evidence>
<dbReference type="EC" id="7.6.2.2" evidence="3"/>
<evidence type="ECO:0000256" key="13">
    <source>
        <dbReference type="ARBA" id="ARBA00034018"/>
    </source>
</evidence>
<evidence type="ECO:0000256" key="6">
    <source>
        <dbReference type="ARBA" id="ARBA00022737"/>
    </source>
</evidence>
<feature type="transmembrane region" description="Helical" evidence="14">
    <location>
        <begin position="825"/>
        <end position="843"/>
    </location>
</feature>
<evidence type="ECO:0000256" key="7">
    <source>
        <dbReference type="ARBA" id="ARBA00022741"/>
    </source>
</evidence>
<dbReference type="PROSITE" id="PS00211">
    <property type="entry name" value="ABC_TRANSPORTER_1"/>
    <property type="match status" value="2"/>
</dbReference>
<dbReference type="CDD" id="cd18578">
    <property type="entry name" value="ABC_6TM_Pgp_ABCB1_D2_like"/>
    <property type="match status" value="1"/>
</dbReference>
<evidence type="ECO:0000256" key="12">
    <source>
        <dbReference type="ARBA" id="ARBA00023180"/>
    </source>
</evidence>
<dbReference type="CDD" id="cd18577">
    <property type="entry name" value="ABC_6TM_Pgp_ABCB1_D1_like"/>
    <property type="match status" value="1"/>
</dbReference>
<comment type="similarity">
    <text evidence="2">Belongs to the ABC transporter superfamily. ABCB family. Multidrug resistance exporter (TC 3.A.1.201) subfamily.</text>
</comment>
<dbReference type="Proteomes" id="UP001566132">
    <property type="component" value="Unassembled WGS sequence"/>
</dbReference>
<feature type="transmembrane region" description="Helical" evidence="14">
    <location>
        <begin position="35"/>
        <end position="58"/>
    </location>
</feature>
<feature type="transmembrane region" description="Helical" evidence="14">
    <location>
        <begin position="678"/>
        <end position="707"/>
    </location>
</feature>